<evidence type="ECO:0000256" key="6">
    <source>
        <dbReference type="SAM" id="MobiDB-lite"/>
    </source>
</evidence>
<dbReference type="GO" id="GO:0005886">
    <property type="term" value="C:plasma membrane"/>
    <property type="evidence" value="ECO:0007669"/>
    <property type="project" value="UniProtKB-SubCell"/>
</dbReference>
<dbReference type="InterPro" id="IPR011701">
    <property type="entry name" value="MFS"/>
</dbReference>
<keyword evidence="5 7" id="KW-0472">Membrane</keyword>
<keyword evidence="4 7" id="KW-1133">Transmembrane helix</keyword>
<feature type="transmembrane region" description="Helical" evidence="7">
    <location>
        <begin position="110"/>
        <end position="132"/>
    </location>
</feature>
<evidence type="ECO:0000256" key="4">
    <source>
        <dbReference type="ARBA" id="ARBA00022989"/>
    </source>
</evidence>
<dbReference type="GO" id="GO:0022857">
    <property type="term" value="F:transmembrane transporter activity"/>
    <property type="evidence" value="ECO:0007669"/>
    <property type="project" value="InterPro"/>
</dbReference>
<evidence type="ECO:0000313" key="9">
    <source>
        <dbReference type="Proteomes" id="UP000031501"/>
    </source>
</evidence>
<gene>
    <name evidence="8" type="ORF">LK07_00310</name>
</gene>
<sequence>MDSGRHGHTGDRDAVGQGGRVPSWTGKSWRGTSSTKPSTGTVPSRRPRMMSGPSNSSRSLTGPFALLLPLTASGAGLAFFAVGTFVLGFGIVTCNVVLASFRQTYCPPRILGRVVATTMVINHSTIPVGALIGGFLGDAVGPRPAMWIMTAVLAPCGLVLALGPMRSQRDLPATVRPEPGPDTHEKEPA</sequence>
<feature type="region of interest" description="Disordered" evidence="6">
    <location>
        <begin position="1"/>
        <end position="58"/>
    </location>
</feature>
<feature type="transmembrane region" description="Helical" evidence="7">
    <location>
        <begin position="144"/>
        <end position="162"/>
    </location>
</feature>
<name>A0A221NRX6_9ACTN</name>
<dbReference type="Pfam" id="PF07690">
    <property type="entry name" value="MFS_1"/>
    <property type="match status" value="1"/>
</dbReference>
<feature type="transmembrane region" description="Helical" evidence="7">
    <location>
        <begin position="77"/>
        <end position="98"/>
    </location>
</feature>
<evidence type="ECO:0000256" key="1">
    <source>
        <dbReference type="ARBA" id="ARBA00004651"/>
    </source>
</evidence>
<protein>
    <recommendedName>
        <fullName evidence="10">MFS transporter</fullName>
    </recommendedName>
</protein>
<feature type="region of interest" description="Disordered" evidence="6">
    <location>
        <begin position="170"/>
        <end position="189"/>
    </location>
</feature>
<comment type="subcellular location">
    <subcellularLocation>
        <location evidence="1">Cell membrane</location>
        <topology evidence="1">Multi-pass membrane protein</topology>
    </subcellularLocation>
</comment>
<dbReference type="Proteomes" id="UP000031501">
    <property type="component" value="Chromosome"/>
</dbReference>
<keyword evidence="3 7" id="KW-0812">Transmembrane</keyword>
<dbReference type="SUPFAM" id="SSF103473">
    <property type="entry name" value="MFS general substrate transporter"/>
    <property type="match status" value="1"/>
</dbReference>
<dbReference type="AlphaFoldDB" id="A0A221NRX6"/>
<proteinExistence type="predicted"/>
<dbReference type="PANTHER" id="PTHR23513:SF6">
    <property type="entry name" value="MAJOR FACILITATOR SUPERFAMILY ASSOCIATED DOMAIN-CONTAINING PROTEIN"/>
    <property type="match status" value="1"/>
</dbReference>
<accession>A0A221NRX6</accession>
<evidence type="ECO:0000256" key="3">
    <source>
        <dbReference type="ARBA" id="ARBA00022692"/>
    </source>
</evidence>
<dbReference type="InterPro" id="IPR036259">
    <property type="entry name" value="MFS_trans_sf"/>
</dbReference>
<evidence type="ECO:0000256" key="5">
    <source>
        <dbReference type="ARBA" id="ARBA00023136"/>
    </source>
</evidence>
<evidence type="ECO:0008006" key="10">
    <source>
        <dbReference type="Google" id="ProtNLM"/>
    </source>
</evidence>
<feature type="compositionally biased region" description="Basic and acidic residues" evidence="6">
    <location>
        <begin position="1"/>
        <end position="14"/>
    </location>
</feature>
<reference evidence="8 9" key="1">
    <citation type="submission" date="2017-07" db="EMBL/GenBank/DDBJ databases">
        <title>Genome sequence of Streptomyces pluripotens MUSC 137T.</title>
        <authorList>
            <person name="Ser H.-L."/>
            <person name="Lee L.-H."/>
        </authorList>
    </citation>
    <scope>NUCLEOTIDE SEQUENCE [LARGE SCALE GENOMIC DNA]</scope>
    <source>
        <strain evidence="8 9">MUSC 137</strain>
    </source>
</reference>
<dbReference type="Gene3D" id="1.20.1250.20">
    <property type="entry name" value="MFS general substrate transporter like domains"/>
    <property type="match status" value="1"/>
</dbReference>
<dbReference type="PANTHER" id="PTHR23513">
    <property type="entry name" value="INTEGRAL MEMBRANE EFFLUX PROTEIN-RELATED"/>
    <property type="match status" value="1"/>
</dbReference>
<feature type="compositionally biased region" description="Basic and acidic residues" evidence="6">
    <location>
        <begin position="179"/>
        <end position="189"/>
    </location>
</feature>
<evidence type="ECO:0000256" key="2">
    <source>
        <dbReference type="ARBA" id="ARBA00022475"/>
    </source>
</evidence>
<dbReference type="EMBL" id="CP022433">
    <property type="protein sequence ID" value="ASN22727.1"/>
    <property type="molecule type" value="Genomic_DNA"/>
</dbReference>
<evidence type="ECO:0000313" key="8">
    <source>
        <dbReference type="EMBL" id="ASN22727.1"/>
    </source>
</evidence>
<keyword evidence="9" id="KW-1185">Reference proteome</keyword>
<keyword evidence="2" id="KW-1003">Cell membrane</keyword>
<evidence type="ECO:0000256" key="7">
    <source>
        <dbReference type="SAM" id="Phobius"/>
    </source>
</evidence>
<organism evidence="8 9">
    <name type="scientific">Streptomyces pluripotens</name>
    <dbReference type="NCBI Taxonomy" id="1355015"/>
    <lineage>
        <taxon>Bacteria</taxon>
        <taxon>Bacillati</taxon>
        <taxon>Actinomycetota</taxon>
        <taxon>Actinomycetes</taxon>
        <taxon>Kitasatosporales</taxon>
        <taxon>Streptomycetaceae</taxon>
        <taxon>Streptomyces</taxon>
    </lineage>
</organism>
<feature type="compositionally biased region" description="Polar residues" evidence="6">
    <location>
        <begin position="30"/>
        <end position="42"/>
    </location>
</feature>